<keyword evidence="2" id="KW-1185">Reference proteome</keyword>
<protein>
    <submittedName>
        <fullName evidence="1">Uncharacterized protein</fullName>
    </submittedName>
</protein>
<dbReference type="KEGG" id="sand:H3309_08865"/>
<proteinExistence type="predicted"/>
<name>A0A7G5IDU4_9SPHN</name>
<dbReference type="RefSeq" id="WP_182294385.1">
    <property type="nucleotide sequence ID" value="NZ_CP059851.1"/>
</dbReference>
<sequence>MMLLAFAATVLALGPILEPPMPVRVAPIVNIWSVSSGVTVKDGFNVELTVPCTEPVCYAIWRSGTGWQLQVARHSKLFFLYFAPRGQASCEPAPAFWRKDISVGVVQQFLAAELSRCGLPHEDIDARTLAEILRSEVWTGENLYGE</sequence>
<dbReference type="AlphaFoldDB" id="A0A7G5IDU4"/>
<dbReference type="EMBL" id="CP059851">
    <property type="protein sequence ID" value="QMW21536.1"/>
    <property type="molecule type" value="Genomic_DNA"/>
</dbReference>
<evidence type="ECO:0000313" key="2">
    <source>
        <dbReference type="Proteomes" id="UP000515292"/>
    </source>
</evidence>
<gene>
    <name evidence="1" type="ORF">H3309_08865</name>
</gene>
<evidence type="ECO:0000313" key="1">
    <source>
        <dbReference type="EMBL" id="QMW21536.1"/>
    </source>
</evidence>
<accession>A0A7G5IDU4</accession>
<reference evidence="1 2" key="1">
    <citation type="submission" date="2020-07" db="EMBL/GenBank/DDBJ databases">
        <title>Complete genome sequence for Sandaracinobacter sp. M6.</title>
        <authorList>
            <person name="Tang Y."/>
            <person name="Liu Q."/>
            <person name="Guo Z."/>
            <person name="Lei P."/>
            <person name="Huang B."/>
        </authorList>
    </citation>
    <scope>NUCLEOTIDE SEQUENCE [LARGE SCALE GENOMIC DNA]</scope>
    <source>
        <strain evidence="1 2">M6</strain>
    </source>
</reference>
<dbReference type="Proteomes" id="UP000515292">
    <property type="component" value="Chromosome"/>
</dbReference>
<organism evidence="1 2">
    <name type="scientific">Sandaracinobacteroides saxicola</name>
    <dbReference type="NCBI Taxonomy" id="2759707"/>
    <lineage>
        <taxon>Bacteria</taxon>
        <taxon>Pseudomonadati</taxon>
        <taxon>Pseudomonadota</taxon>
        <taxon>Alphaproteobacteria</taxon>
        <taxon>Sphingomonadales</taxon>
        <taxon>Sphingosinicellaceae</taxon>
        <taxon>Sandaracinobacteroides</taxon>
    </lineage>
</organism>